<dbReference type="Proteomes" id="UP000606172">
    <property type="component" value="Unassembled WGS sequence"/>
</dbReference>
<dbReference type="RefSeq" id="WP_204029039.1">
    <property type="nucleotide sequence ID" value="NZ_BOOW01000030.1"/>
</dbReference>
<keyword evidence="1" id="KW-0808">Transferase</keyword>
<dbReference type="EMBL" id="BOOW01000030">
    <property type="protein sequence ID" value="GII94491.1"/>
    <property type="molecule type" value="Genomic_DNA"/>
</dbReference>
<gene>
    <name evidence="1" type="ORF">Ssi02_47220</name>
</gene>
<evidence type="ECO:0000313" key="1">
    <source>
        <dbReference type="EMBL" id="GII94491.1"/>
    </source>
</evidence>
<keyword evidence="2" id="KW-1185">Reference proteome</keyword>
<proteinExistence type="predicted"/>
<protein>
    <submittedName>
        <fullName evidence="1">Glycosyl transferase</fullName>
    </submittedName>
</protein>
<evidence type="ECO:0000313" key="2">
    <source>
        <dbReference type="Proteomes" id="UP000606172"/>
    </source>
</evidence>
<dbReference type="Gene3D" id="3.40.50.2000">
    <property type="entry name" value="Glycogen Phosphorylase B"/>
    <property type="match status" value="1"/>
</dbReference>
<comment type="caution">
    <text evidence="1">The sequence shown here is derived from an EMBL/GenBank/DDBJ whole genome shotgun (WGS) entry which is preliminary data.</text>
</comment>
<organism evidence="1 2">
    <name type="scientific">Sinosporangium siamense</name>
    <dbReference type="NCBI Taxonomy" id="1367973"/>
    <lineage>
        <taxon>Bacteria</taxon>
        <taxon>Bacillati</taxon>
        <taxon>Actinomycetota</taxon>
        <taxon>Actinomycetes</taxon>
        <taxon>Streptosporangiales</taxon>
        <taxon>Streptosporangiaceae</taxon>
        <taxon>Sinosporangium</taxon>
    </lineage>
</organism>
<name>A0A919RIH6_9ACTN</name>
<dbReference type="Pfam" id="PF13692">
    <property type="entry name" value="Glyco_trans_1_4"/>
    <property type="match status" value="1"/>
</dbReference>
<dbReference type="GO" id="GO:0016740">
    <property type="term" value="F:transferase activity"/>
    <property type="evidence" value="ECO:0007669"/>
    <property type="project" value="UniProtKB-KW"/>
</dbReference>
<reference evidence="1" key="1">
    <citation type="submission" date="2021-01" db="EMBL/GenBank/DDBJ databases">
        <title>Whole genome shotgun sequence of Sinosporangium siamense NBRC 109515.</title>
        <authorList>
            <person name="Komaki H."/>
            <person name="Tamura T."/>
        </authorList>
    </citation>
    <scope>NUCLEOTIDE SEQUENCE</scope>
    <source>
        <strain evidence="1">NBRC 109515</strain>
    </source>
</reference>
<dbReference type="SUPFAM" id="SSF53756">
    <property type="entry name" value="UDP-Glycosyltransferase/glycogen phosphorylase"/>
    <property type="match status" value="1"/>
</dbReference>
<accession>A0A919RIH6</accession>
<sequence>MKVLLWHVHGSWTTSFVQGGHSYVVPLTPERCADGRGRARTFPWPASVREVPWDMLGNEQVDLVVLQRPHEAELVHRWLGRHPGTDLPAVYVEHNTPAGDVPATRHPMADRDDIPLVHVTHFNHLMWDSGRACSYVIEHGVRDPGHRYTGALPRAAVVVNEPVRRNRVTGTDLLAAFAAKTPLDIFGMKVTGLPYNTFDDLPQHMMHEKLAQRRVYLHPYRWTSLGLALIEAMMLGMPVVALATTEAVEAIPPGAGVLSTCVPTLVDALAAFATDSALAAEVGAEARAAALAHFGLSRFLDDWDRLLTTLVPDAAQRSL</sequence>
<dbReference type="AlphaFoldDB" id="A0A919RIH6"/>